<dbReference type="Pfam" id="PF14671">
    <property type="entry name" value="DSPn"/>
    <property type="match status" value="1"/>
</dbReference>
<dbReference type="InterPro" id="IPR029021">
    <property type="entry name" value="Prot-tyrosine_phosphatase-like"/>
</dbReference>
<evidence type="ECO:0000256" key="2">
    <source>
        <dbReference type="ARBA" id="ARBA00004496"/>
    </source>
</evidence>
<feature type="domain" description="Tyrosine specific protein phosphatases" evidence="16">
    <location>
        <begin position="486"/>
        <end position="551"/>
    </location>
</feature>
<dbReference type="GO" id="GO:0005737">
    <property type="term" value="C:cytoplasm"/>
    <property type="evidence" value="ECO:0007669"/>
    <property type="project" value="UniProtKB-SubCell"/>
</dbReference>
<dbReference type="InterPro" id="IPR029260">
    <property type="entry name" value="DSPn"/>
</dbReference>
<dbReference type="Gene3D" id="3.90.190.10">
    <property type="entry name" value="Protein tyrosine phosphatase superfamily"/>
    <property type="match status" value="3"/>
</dbReference>
<keyword evidence="8" id="KW-0498">Mitosis</keyword>
<keyword evidence="9" id="KW-0378">Hydrolase</keyword>
<evidence type="ECO:0000256" key="6">
    <source>
        <dbReference type="ARBA" id="ARBA00022553"/>
    </source>
</evidence>
<dbReference type="FunFam" id="3.90.190.10:FF:000038">
    <property type="entry name" value="Tyrosine-protein phosphatase CDC14"/>
    <property type="match status" value="1"/>
</dbReference>
<sequence>MAMNIQEMIDLPPLQHRPSSSQANATPSHSTTSSPCLAGKKHTSTPPPPIPARSPRRPIFSSSSGTSPAAAAHGIKLFKSNDFDGKSVGHECAATFDTGERSLNGGNVGQIPLSHQHQPECQEQQQQPPRHVQHRRRCSVLDDIDYEASNVCEFIKDRLYFMWTSINPVSTRRTTYLTIDNYLRYKAFFSDFGPFDIADIFRFCCLLRERLEMLLHDQTPEQACRPINDIHPPFTPYRDAGFGPSTFSLSILDCLQGLRKGLDLGLLRLDQFNVKEYEHYESVSNGDFNWITPCFIAFAGPTDKMTLEDLQAAIAQRALRHPHGTPSESDATSSCGSTSGSTPSPSNTSSRSTTPSSIHSSKTCSKVPTPNPQAISEDNPPSSKNSSSASETLAPPLATISQNSTWEKGSDSASSSTTTSQKIKKRRSRLSKSFQSLLDYFEKGNVKTVIRLNDKTYDAAHFTVRDIEHQDMIYPDGTCPPWFIVRHFLAICEDVIDKGGVVAVHCKAGLGRTGTLIAVYLMKTYGMTAREVIAYLRLMRPGSVVGPQQNWLEENESRILSWYDGTSSNMISPVGAPASSPAISATPATDYEQVFSRANSSGLESTWSEAENSDDDSEDEDEDVDARRKFDLADLISHKGNASGPESLMAMDMDVGGSTEDESGGPMWIEDTLDDHAKPSPVQVMPGPSPVRVFGHIRNLSESLASVTDGIMDEIELEKEQKSMAETVLDADMDTSPHHEHIGNMDYTIPIQPRKHTHHTHHSHEHHETTAMSSATVSTLNSSLSTPSSLKDDGEDCISGSREPFRHTEPALFPSKSVEMSDILDHDLQENGDHTVEQLNMLRRQRQHPHVELHNREPAR</sequence>
<evidence type="ECO:0000313" key="17">
    <source>
        <dbReference type="EMBL" id="KAF9333515.1"/>
    </source>
</evidence>
<dbReference type="Proteomes" id="UP000696485">
    <property type="component" value="Unassembled WGS sequence"/>
</dbReference>
<evidence type="ECO:0000256" key="1">
    <source>
        <dbReference type="ARBA" id="ARBA00004123"/>
    </source>
</evidence>
<keyword evidence="13" id="KW-0131">Cell cycle</keyword>
<dbReference type="GO" id="GO:0000278">
    <property type="term" value="P:mitotic cell cycle"/>
    <property type="evidence" value="ECO:0007669"/>
    <property type="project" value="UniProtKB-ARBA"/>
</dbReference>
<evidence type="ECO:0000259" key="15">
    <source>
        <dbReference type="PROSITE" id="PS50054"/>
    </source>
</evidence>
<protein>
    <recommendedName>
        <fullName evidence="4">protein-tyrosine-phosphatase</fullName>
        <ecNumber evidence="4">3.1.3.48</ecNumber>
    </recommendedName>
</protein>
<evidence type="ECO:0000256" key="13">
    <source>
        <dbReference type="ARBA" id="ARBA00023306"/>
    </source>
</evidence>
<comment type="similarity">
    <text evidence="3">Belongs to the protein-tyrosine phosphatase family. Non-receptor class CDC14 subfamily.</text>
</comment>
<dbReference type="InterPro" id="IPR050561">
    <property type="entry name" value="PTP"/>
</dbReference>
<keyword evidence="7" id="KW-0132">Cell division</keyword>
<feature type="compositionally biased region" description="Low complexity" evidence="14">
    <location>
        <begin position="57"/>
        <end position="67"/>
    </location>
</feature>
<evidence type="ECO:0000256" key="7">
    <source>
        <dbReference type="ARBA" id="ARBA00022618"/>
    </source>
</evidence>
<evidence type="ECO:0000256" key="5">
    <source>
        <dbReference type="ARBA" id="ARBA00022490"/>
    </source>
</evidence>
<dbReference type="GO" id="GO:0005815">
    <property type="term" value="C:microtubule organizing center"/>
    <property type="evidence" value="ECO:0007669"/>
    <property type="project" value="UniProtKB-ARBA"/>
</dbReference>
<feature type="region of interest" description="Disordered" evidence="14">
    <location>
        <begin position="754"/>
        <end position="796"/>
    </location>
</feature>
<dbReference type="GO" id="GO:0051301">
    <property type="term" value="P:cell division"/>
    <property type="evidence" value="ECO:0007669"/>
    <property type="project" value="UniProtKB-KW"/>
</dbReference>
<dbReference type="EC" id="3.1.3.48" evidence="4"/>
<dbReference type="InterPro" id="IPR020422">
    <property type="entry name" value="TYR_PHOSPHATASE_DUAL_dom"/>
</dbReference>
<dbReference type="GO" id="GO:0004725">
    <property type="term" value="F:protein tyrosine phosphatase activity"/>
    <property type="evidence" value="ECO:0007669"/>
    <property type="project" value="UniProtKB-EC"/>
</dbReference>
<proteinExistence type="inferred from homology"/>
<evidence type="ECO:0000256" key="3">
    <source>
        <dbReference type="ARBA" id="ARBA00007315"/>
    </source>
</evidence>
<evidence type="ECO:0000256" key="4">
    <source>
        <dbReference type="ARBA" id="ARBA00013064"/>
    </source>
</evidence>
<gene>
    <name evidence="17" type="primary">CDC14A</name>
    <name evidence="17" type="ORF">BG006_003494</name>
</gene>
<dbReference type="GO" id="GO:0032954">
    <property type="term" value="P:regulation of cytokinetic process"/>
    <property type="evidence" value="ECO:0007669"/>
    <property type="project" value="UniProtKB-ARBA"/>
</dbReference>
<dbReference type="AlphaFoldDB" id="A0A9P5SPT6"/>
<dbReference type="SUPFAM" id="SSF52799">
    <property type="entry name" value="(Phosphotyrosine protein) phosphatases II"/>
    <property type="match status" value="2"/>
</dbReference>
<evidence type="ECO:0000256" key="12">
    <source>
        <dbReference type="ARBA" id="ARBA00023254"/>
    </source>
</evidence>
<dbReference type="Pfam" id="PF00782">
    <property type="entry name" value="DSPc"/>
    <property type="match status" value="1"/>
</dbReference>
<evidence type="ECO:0000256" key="10">
    <source>
        <dbReference type="ARBA" id="ARBA00022912"/>
    </source>
</evidence>
<organism evidence="17 18">
    <name type="scientific">Podila minutissima</name>
    <dbReference type="NCBI Taxonomy" id="64525"/>
    <lineage>
        <taxon>Eukaryota</taxon>
        <taxon>Fungi</taxon>
        <taxon>Fungi incertae sedis</taxon>
        <taxon>Mucoromycota</taxon>
        <taxon>Mortierellomycotina</taxon>
        <taxon>Mortierellomycetes</taxon>
        <taxon>Mortierellales</taxon>
        <taxon>Mortierellaceae</taxon>
        <taxon>Podila</taxon>
    </lineage>
</organism>
<feature type="compositionally biased region" description="Low complexity" evidence="14">
    <location>
        <begin position="327"/>
        <end position="363"/>
    </location>
</feature>
<comment type="subcellular location">
    <subcellularLocation>
        <location evidence="2">Cytoplasm</location>
    </subcellularLocation>
    <subcellularLocation>
        <location evidence="1">Nucleus</location>
    </subcellularLocation>
</comment>
<evidence type="ECO:0000256" key="8">
    <source>
        <dbReference type="ARBA" id="ARBA00022776"/>
    </source>
</evidence>
<dbReference type="PROSITE" id="PS00383">
    <property type="entry name" value="TYR_PHOSPHATASE_1"/>
    <property type="match status" value="1"/>
</dbReference>
<dbReference type="PROSITE" id="PS50056">
    <property type="entry name" value="TYR_PHOSPHATASE_2"/>
    <property type="match status" value="1"/>
</dbReference>
<feature type="domain" description="Tyrosine-protein phosphatase" evidence="15">
    <location>
        <begin position="418"/>
        <end position="564"/>
    </location>
</feature>
<dbReference type="GO" id="GO:0031981">
    <property type="term" value="C:nuclear lumen"/>
    <property type="evidence" value="ECO:0007669"/>
    <property type="project" value="UniProtKB-ARBA"/>
</dbReference>
<keyword evidence="11" id="KW-0539">Nucleus</keyword>
<feature type="compositionally biased region" description="Basic residues" evidence="14">
    <location>
        <begin position="754"/>
        <end position="764"/>
    </location>
</feature>
<feature type="compositionally biased region" description="Acidic residues" evidence="14">
    <location>
        <begin position="611"/>
        <end position="624"/>
    </location>
</feature>
<dbReference type="CDD" id="cd17657">
    <property type="entry name" value="CDC14_N"/>
    <property type="match status" value="1"/>
</dbReference>
<dbReference type="PANTHER" id="PTHR23339">
    <property type="entry name" value="TYROSINE SPECIFIC PROTEIN PHOSPHATASE AND DUAL SPECIFICITY PROTEIN PHOSPHATASE"/>
    <property type="match status" value="1"/>
</dbReference>
<dbReference type="InterPro" id="IPR000387">
    <property type="entry name" value="Tyr_Pase_dom"/>
</dbReference>
<feature type="region of interest" description="Disordered" evidence="14">
    <location>
        <begin position="321"/>
        <end position="427"/>
    </location>
</feature>
<keyword evidence="12" id="KW-0469">Meiosis</keyword>
<dbReference type="InterPro" id="IPR003595">
    <property type="entry name" value="Tyr_Pase_cat"/>
</dbReference>
<evidence type="ECO:0000256" key="14">
    <source>
        <dbReference type="SAM" id="MobiDB-lite"/>
    </source>
</evidence>
<keyword evidence="18" id="KW-1185">Reference proteome</keyword>
<feature type="region of interest" description="Disordered" evidence="14">
    <location>
        <begin position="600"/>
        <end position="624"/>
    </location>
</feature>
<dbReference type="SMART" id="SM00195">
    <property type="entry name" value="DSPc"/>
    <property type="match status" value="1"/>
</dbReference>
<keyword evidence="6" id="KW-0597">Phosphoprotein</keyword>
<dbReference type="GO" id="GO:0051321">
    <property type="term" value="P:meiotic cell cycle"/>
    <property type="evidence" value="ECO:0007669"/>
    <property type="project" value="UniProtKB-KW"/>
</dbReference>
<keyword evidence="10" id="KW-0904">Protein phosphatase</keyword>
<dbReference type="InterPro" id="IPR000340">
    <property type="entry name" value="Dual-sp_phosphatase_cat-dom"/>
</dbReference>
<comment type="caution">
    <text evidence="17">The sequence shown here is derived from an EMBL/GenBank/DDBJ whole genome shotgun (WGS) entry which is preliminary data.</text>
</comment>
<keyword evidence="5" id="KW-0963">Cytoplasm</keyword>
<evidence type="ECO:0000313" key="18">
    <source>
        <dbReference type="Proteomes" id="UP000696485"/>
    </source>
</evidence>
<accession>A0A9P5SPT6</accession>
<feature type="compositionally biased region" description="Low complexity" evidence="14">
    <location>
        <begin position="376"/>
        <end position="391"/>
    </location>
</feature>
<dbReference type="GO" id="GO:0033554">
    <property type="term" value="P:cellular response to stress"/>
    <property type="evidence" value="ECO:0007669"/>
    <property type="project" value="UniProtKB-ARBA"/>
</dbReference>
<name>A0A9P5SPT6_9FUNG</name>
<feature type="compositionally biased region" description="Low complexity" evidence="14">
    <location>
        <begin position="773"/>
        <end position="789"/>
    </location>
</feature>
<feature type="compositionally biased region" description="Low complexity" evidence="14">
    <location>
        <begin position="411"/>
        <end position="421"/>
    </location>
</feature>
<feature type="region of interest" description="Disordered" evidence="14">
    <location>
        <begin position="1"/>
        <end position="67"/>
    </location>
</feature>
<reference evidence="17" key="1">
    <citation type="journal article" date="2020" name="Fungal Divers.">
        <title>Resolving the Mortierellaceae phylogeny through synthesis of multi-gene phylogenetics and phylogenomics.</title>
        <authorList>
            <person name="Vandepol N."/>
            <person name="Liber J."/>
            <person name="Desiro A."/>
            <person name="Na H."/>
            <person name="Kennedy M."/>
            <person name="Barry K."/>
            <person name="Grigoriev I.V."/>
            <person name="Miller A.N."/>
            <person name="O'Donnell K."/>
            <person name="Stajich J.E."/>
            <person name="Bonito G."/>
        </authorList>
    </citation>
    <scope>NUCLEOTIDE SEQUENCE</scope>
    <source>
        <strain evidence="17">NVP1</strain>
    </source>
</reference>
<dbReference type="InterPro" id="IPR016130">
    <property type="entry name" value="Tyr_Pase_AS"/>
</dbReference>
<evidence type="ECO:0000256" key="9">
    <source>
        <dbReference type="ARBA" id="ARBA00022801"/>
    </source>
</evidence>
<evidence type="ECO:0000259" key="16">
    <source>
        <dbReference type="PROSITE" id="PS50056"/>
    </source>
</evidence>
<dbReference type="SMART" id="SM00404">
    <property type="entry name" value="PTPc_motif"/>
    <property type="match status" value="1"/>
</dbReference>
<dbReference type="EMBL" id="JAAAUY010000198">
    <property type="protein sequence ID" value="KAF9333515.1"/>
    <property type="molecule type" value="Genomic_DNA"/>
</dbReference>
<feature type="compositionally biased region" description="Polar residues" evidence="14">
    <location>
        <begin position="17"/>
        <end position="35"/>
    </location>
</feature>
<dbReference type="PROSITE" id="PS50054">
    <property type="entry name" value="TYR_PHOSPHATASE_DUAL"/>
    <property type="match status" value="1"/>
</dbReference>
<dbReference type="GO" id="GO:0007096">
    <property type="term" value="P:regulation of exit from mitosis"/>
    <property type="evidence" value="ECO:0007669"/>
    <property type="project" value="UniProtKB-ARBA"/>
</dbReference>
<feature type="compositionally biased region" description="Polar residues" evidence="14">
    <location>
        <begin position="364"/>
        <end position="374"/>
    </location>
</feature>
<evidence type="ECO:0000256" key="11">
    <source>
        <dbReference type="ARBA" id="ARBA00023242"/>
    </source>
</evidence>